<keyword evidence="3" id="KW-1185">Reference proteome</keyword>
<protein>
    <submittedName>
        <fullName evidence="2">UDP-glucose 4-epimerase</fullName>
        <ecNumber evidence="2">5.1.3.2</ecNumber>
    </submittedName>
</protein>
<evidence type="ECO:0000259" key="1">
    <source>
        <dbReference type="Pfam" id="PF16363"/>
    </source>
</evidence>
<organism evidence="2 3">
    <name type="scientific">Desulfobaculum xiamenense</name>
    <dbReference type="NCBI Taxonomy" id="995050"/>
    <lineage>
        <taxon>Bacteria</taxon>
        <taxon>Pseudomonadati</taxon>
        <taxon>Thermodesulfobacteriota</taxon>
        <taxon>Desulfovibrionia</taxon>
        <taxon>Desulfovibrionales</taxon>
        <taxon>Desulfovibrionaceae</taxon>
        <taxon>Desulfobaculum</taxon>
    </lineage>
</organism>
<reference evidence="2 3" key="1">
    <citation type="submission" date="2020-03" db="EMBL/GenBank/DDBJ databases">
        <title>Genomic Encyclopedia of Type Strains, Phase IV (KMG-IV): sequencing the most valuable type-strain genomes for metagenomic binning, comparative biology and taxonomic classification.</title>
        <authorList>
            <person name="Goeker M."/>
        </authorList>
    </citation>
    <scope>NUCLEOTIDE SEQUENCE [LARGE SCALE GENOMIC DNA]</scope>
    <source>
        <strain evidence="2 3">DSM 24233</strain>
    </source>
</reference>
<dbReference type="RefSeq" id="WP_209280216.1">
    <property type="nucleotide sequence ID" value="NZ_JAATJA010000004.1"/>
</dbReference>
<comment type="caution">
    <text evidence="2">The sequence shown here is derived from an EMBL/GenBank/DDBJ whole genome shotgun (WGS) entry which is preliminary data.</text>
</comment>
<dbReference type="EC" id="5.1.3.2" evidence="2"/>
<proteinExistence type="predicted"/>
<keyword evidence="2" id="KW-0413">Isomerase</keyword>
<accession>A0A846QJY8</accession>
<dbReference type="Pfam" id="PF16363">
    <property type="entry name" value="GDP_Man_Dehyd"/>
    <property type="match status" value="1"/>
</dbReference>
<dbReference type="Gene3D" id="3.40.50.720">
    <property type="entry name" value="NAD(P)-binding Rossmann-like Domain"/>
    <property type="match status" value="1"/>
</dbReference>
<dbReference type="InterPro" id="IPR036291">
    <property type="entry name" value="NAD(P)-bd_dom_sf"/>
</dbReference>
<dbReference type="EMBL" id="JAATJA010000004">
    <property type="protein sequence ID" value="NJB69216.1"/>
    <property type="molecule type" value="Genomic_DNA"/>
</dbReference>
<dbReference type="PANTHER" id="PTHR43000">
    <property type="entry name" value="DTDP-D-GLUCOSE 4,6-DEHYDRATASE-RELATED"/>
    <property type="match status" value="1"/>
</dbReference>
<evidence type="ECO:0000313" key="3">
    <source>
        <dbReference type="Proteomes" id="UP000580856"/>
    </source>
</evidence>
<dbReference type="GO" id="GO:0003978">
    <property type="term" value="F:UDP-glucose 4-epimerase activity"/>
    <property type="evidence" value="ECO:0007669"/>
    <property type="project" value="UniProtKB-EC"/>
</dbReference>
<dbReference type="SUPFAM" id="SSF51735">
    <property type="entry name" value="NAD(P)-binding Rossmann-fold domains"/>
    <property type="match status" value="1"/>
</dbReference>
<name>A0A846QJY8_9BACT</name>
<evidence type="ECO:0000313" key="2">
    <source>
        <dbReference type="EMBL" id="NJB69216.1"/>
    </source>
</evidence>
<gene>
    <name evidence="2" type="ORF">GGQ74_002913</name>
</gene>
<dbReference type="Gene3D" id="3.90.25.10">
    <property type="entry name" value="UDP-galactose 4-epimerase, domain 1"/>
    <property type="match status" value="1"/>
</dbReference>
<dbReference type="Proteomes" id="UP000580856">
    <property type="component" value="Unassembled WGS sequence"/>
</dbReference>
<feature type="domain" description="NAD(P)-binding" evidence="1">
    <location>
        <begin position="9"/>
        <end position="308"/>
    </location>
</feature>
<dbReference type="InterPro" id="IPR016040">
    <property type="entry name" value="NAD(P)-bd_dom"/>
</dbReference>
<dbReference type="AlphaFoldDB" id="A0A846QJY8"/>
<sequence>MELEGRQCLVTGGAGFIGSHLVDALLERGARVRVLDDFSNGSAENLGTQAGRAGLEIARGSVVDPFDVRRAVDGVQVVFHLACLGVRHSLAHPFANHRVNAEGTLLLLEAARRAGCARFVHCSSSEIYGSARSVPMSEAHSARPRTVYGASKLAGEASARAYHSAYGLPVAVVRPFNAYGPRSHHAGDAGEVIPKSIVRAMAGLDVTVHGDGTQTRDFTYVTDVAEALALAAECDACVGLTLNVGSGREMAIGELCARVVRAVGNPEAVVAHTRERPGDVLRLLADASRFRSLTGWEPKVSFGEGLSRTVEWFARHPAGAEALARQAPERNWEEW</sequence>